<name>A0ABP6U7R8_9ACTN</name>
<gene>
    <name evidence="1" type="ORF">GCM10019016_098870</name>
</gene>
<protein>
    <submittedName>
        <fullName evidence="1">Uncharacterized protein</fullName>
    </submittedName>
</protein>
<evidence type="ECO:0000313" key="1">
    <source>
        <dbReference type="EMBL" id="GAA3502778.1"/>
    </source>
</evidence>
<evidence type="ECO:0000313" key="2">
    <source>
        <dbReference type="Proteomes" id="UP001501455"/>
    </source>
</evidence>
<proteinExistence type="predicted"/>
<keyword evidence="2" id="KW-1185">Reference proteome</keyword>
<dbReference type="Proteomes" id="UP001501455">
    <property type="component" value="Unassembled WGS sequence"/>
</dbReference>
<dbReference type="EMBL" id="BAAAXF010000071">
    <property type="protein sequence ID" value="GAA3502778.1"/>
    <property type="molecule type" value="Genomic_DNA"/>
</dbReference>
<reference evidence="2" key="1">
    <citation type="journal article" date="2019" name="Int. J. Syst. Evol. Microbiol.">
        <title>The Global Catalogue of Microorganisms (GCM) 10K type strain sequencing project: providing services to taxonomists for standard genome sequencing and annotation.</title>
        <authorList>
            <consortium name="The Broad Institute Genomics Platform"/>
            <consortium name="The Broad Institute Genome Sequencing Center for Infectious Disease"/>
            <person name="Wu L."/>
            <person name="Ma J."/>
        </authorList>
    </citation>
    <scope>NUCLEOTIDE SEQUENCE [LARGE SCALE GENOMIC DNA]</scope>
    <source>
        <strain evidence="2">JCM 4816</strain>
    </source>
</reference>
<comment type="caution">
    <text evidence="1">The sequence shown here is derived from an EMBL/GenBank/DDBJ whole genome shotgun (WGS) entry which is preliminary data.</text>
</comment>
<accession>A0ABP6U7R8</accession>
<organism evidence="1 2">
    <name type="scientific">Streptomyces prasinosporus</name>
    <dbReference type="NCBI Taxonomy" id="68256"/>
    <lineage>
        <taxon>Bacteria</taxon>
        <taxon>Bacillati</taxon>
        <taxon>Actinomycetota</taxon>
        <taxon>Actinomycetes</taxon>
        <taxon>Kitasatosporales</taxon>
        <taxon>Streptomycetaceae</taxon>
        <taxon>Streptomyces</taxon>
        <taxon>Streptomyces albogriseolus group</taxon>
    </lineage>
</organism>
<sequence>MCLPLVRVPACAVSIAAGRGGPRPEGEVRASGRLAHLGVTGPAGRVRSSPEIIGLASATVK</sequence>